<proteinExistence type="predicted"/>
<dbReference type="AlphaFoldDB" id="A0A3M6QY39"/>
<organism evidence="2 3">
    <name type="scientific">Corticibacter populi</name>
    <dbReference type="NCBI Taxonomy" id="1550736"/>
    <lineage>
        <taxon>Bacteria</taxon>
        <taxon>Pseudomonadati</taxon>
        <taxon>Pseudomonadota</taxon>
        <taxon>Betaproteobacteria</taxon>
        <taxon>Burkholderiales</taxon>
        <taxon>Comamonadaceae</taxon>
        <taxon>Corticibacter</taxon>
    </lineage>
</organism>
<feature type="signal peptide" evidence="1">
    <location>
        <begin position="1"/>
        <end position="21"/>
    </location>
</feature>
<dbReference type="EMBL" id="RDQO01000001">
    <property type="protein sequence ID" value="RMX07831.1"/>
    <property type="molecule type" value="Genomic_DNA"/>
</dbReference>
<reference evidence="2 3" key="1">
    <citation type="submission" date="2018-10" db="EMBL/GenBank/DDBJ databases">
        <title>Draft genome of Cortibacter populi DSM10536.</title>
        <authorList>
            <person name="Bernier A.-M."/>
            <person name="Bernard K."/>
        </authorList>
    </citation>
    <scope>NUCLEOTIDE SEQUENCE [LARGE SCALE GENOMIC DNA]</scope>
    <source>
        <strain evidence="2 3">DSM 105136</strain>
    </source>
</reference>
<evidence type="ECO:0008006" key="4">
    <source>
        <dbReference type="Google" id="ProtNLM"/>
    </source>
</evidence>
<evidence type="ECO:0000256" key="1">
    <source>
        <dbReference type="SAM" id="SignalP"/>
    </source>
</evidence>
<dbReference type="RefSeq" id="WP_122225953.1">
    <property type="nucleotide sequence ID" value="NZ_RDQO01000001.1"/>
</dbReference>
<evidence type="ECO:0000313" key="2">
    <source>
        <dbReference type="EMBL" id="RMX07831.1"/>
    </source>
</evidence>
<keyword evidence="3" id="KW-1185">Reference proteome</keyword>
<evidence type="ECO:0000313" key="3">
    <source>
        <dbReference type="Proteomes" id="UP000278006"/>
    </source>
</evidence>
<dbReference type="PROSITE" id="PS51257">
    <property type="entry name" value="PROKAR_LIPOPROTEIN"/>
    <property type="match status" value="1"/>
</dbReference>
<protein>
    <recommendedName>
        <fullName evidence="4">Lipocalin-like domain-containing protein</fullName>
    </recommendedName>
</protein>
<dbReference type="Proteomes" id="UP000278006">
    <property type="component" value="Unassembled WGS sequence"/>
</dbReference>
<dbReference type="OrthoDB" id="10017798at2"/>
<accession>A0A3M6QY39</accession>
<name>A0A3M6QY39_9BURK</name>
<feature type="chain" id="PRO_5018124973" description="Lipocalin-like domain-containing protein" evidence="1">
    <location>
        <begin position="22"/>
        <end position="192"/>
    </location>
</feature>
<sequence>MKFKSTHVAFIAVAASVLLQACGGGGDGGEPANELDLSEFVGTWQAIEELSCEPDDTFWAPGKYWTVVAQDRLIFAQARLESRQTFYTDAQCQNKAGVITGVFDKPEFARHTISGRSNVIRASFKLTAFNVSADGGSGLQIDAIPDLNDPENQVKTLFDVENDQLFVGDDSALDANGYPLRIDAEPAYRRVP</sequence>
<comment type="caution">
    <text evidence="2">The sequence shown here is derived from an EMBL/GenBank/DDBJ whole genome shotgun (WGS) entry which is preliminary data.</text>
</comment>
<keyword evidence="1" id="KW-0732">Signal</keyword>
<gene>
    <name evidence="2" type="ORF">D8I35_01510</name>
</gene>